<dbReference type="STRING" id="1220926.S2JYV3"/>
<name>S2JYV3_MUCC1</name>
<protein>
    <recommendedName>
        <fullName evidence="3">GST N-terminal domain-containing protein</fullName>
    </recommendedName>
</protein>
<accession>S2JYV3</accession>
<dbReference type="Proteomes" id="UP000014254">
    <property type="component" value="Unassembled WGS sequence"/>
</dbReference>
<evidence type="ECO:0008006" key="3">
    <source>
        <dbReference type="Google" id="ProtNLM"/>
    </source>
</evidence>
<evidence type="ECO:0000313" key="2">
    <source>
        <dbReference type="Proteomes" id="UP000014254"/>
    </source>
</evidence>
<dbReference type="OrthoDB" id="10362472at2759"/>
<dbReference type="EMBL" id="KE123959">
    <property type="protein sequence ID" value="EPB87973.1"/>
    <property type="molecule type" value="Genomic_DNA"/>
</dbReference>
<proteinExistence type="predicted"/>
<dbReference type="Gene3D" id="3.40.30.110">
    <property type="match status" value="1"/>
</dbReference>
<dbReference type="CDD" id="cd00570">
    <property type="entry name" value="GST_N_family"/>
    <property type="match status" value="1"/>
</dbReference>
<dbReference type="InParanoid" id="S2JYV3"/>
<evidence type="ECO:0000313" key="1">
    <source>
        <dbReference type="EMBL" id="EPB87973.1"/>
    </source>
</evidence>
<dbReference type="AlphaFoldDB" id="S2JYV3"/>
<reference evidence="2" key="1">
    <citation type="submission" date="2013-05" db="EMBL/GenBank/DDBJ databases">
        <title>The Genome sequence of Mucor circinelloides f. circinelloides 1006PhL.</title>
        <authorList>
            <consortium name="The Broad Institute Genomics Platform"/>
            <person name="Cuomo C."/>
            <person name="Earl A."/>
            <person name="Findley K."/>
            <person name="Lee S.C."/>
            <person name="Walker B."/>
            <person name="Young S."/>
            <person name="Zeng Q."/>
            <person name="Gargeya S."/>
            <person name="Fitzgerald M."/>
            <person name="Haas B."/>
            <person name="Abouelleil A."/>
            <person name="Allen A.W."/>
            <person name="Alvarado L."/>
            <person name="Arachchi H.M."/>
            <person name="Berlin A.M."/>
            <person name="Chapman S.B."/>
            <person name="Gainer-Dewar J."/>
            <person name="Goldberg J."/>
            <person name="Griggs A."/>
            <person name="Gujja S."/>
            <person name="Hansen M."/>
            <person name="Howarth C."/>
            <person name="Imamovic A."/>
            <person name="Ireland A."/>
            <person name="Larimer J."/>
            <person name="McCowan C."/>
            <person name="Murphy C."/>
            <person name="Pearson M."/>
            <person name="Poon T.W."/>
            <person name="Priest M."/>
            <person name="Roberts A."/>
            <person name="Saif S."/>
            <person name="Shea T."/>
            <person name="Sisk P."/>
            <person name="Sykes S."/>
            <person name="Wortman J."/>
            <person name="Nusbaum C."/>
            <person name="Birren B."/>
        </authorList>
    </citation>
    <scope>NUCLEOTIDE SEQUENCE [LARGE SCALE GENOMIC DNA]</scope>
    <source>
        <strain evidence="2">1006PhL</strain>
    </source>
</reference>
<organism evidence="1 2">
    <name type="scientific">Mucor circinelloides f. circinelloides (strain 1006PhL)</name>
    <name type="common">Mucormycosis agent</name>
    <name type="synonym">Calyptromyces circinelloides</name>
    <dbReference type="NCBI Taxonomy" id="1220926"/>
    <lineage>
        <taxon>Eukaryota</taxon>
        <taxon>Fungi</taxon>
        <taxon>Fungi incertae sedis</taxon>
        <taxon>Mucoromycota</taxon>
        <taxon>Mucoromycotina</taxon>
        <taxon>Mucoromycetes</taxon>
        <taxon>Mucorales</taxon>
        <taxon>Mucorineae</taxon>
        <taxon>Mucoraceae</taxon>
        <taxon>Mucor</taxon>
    </lineage>
</organism>
<keyword evidence="2" id="KW-1185">Reference proteome</keyword>
<gene>
    <name evidence="1" type="ORF">HMPREF1544_05264</name>
</gene>
<sequence length="210" mass="24046">MSTVSQDIILYWFPGSPQCQKIYWILNYKKVDYKALLINRLEPHLLCRPLDGGYRKPPTCKLATITIVTLKVLYLLPKKYLIVSSEALAKGLALWLDKEAVLKDRSELVCYQLDAEAMASATLFMTATVLDTDASSLIDFSLVVMTYFCKSMVGKDRIQSNLRTLYEHKSRVLTIANWDATETRFKITEEEALQVLKRHGSDTPKKFRNL</sequence>
<dbReference type="VEuPathDB" id="FungiDB:HMPREF1544_05264"/>
<dbReference type="InterPro" id="IPR036249">
    <property type="entry name" value="Thioredoxin-like_sf"/>
</dbReference>
<dbReference type="SUPFAM" id="SSF52833">
    <property type="entry name" value="Thioredoxin-like"/>
    <property type="match status" value="1"/>
</dbReference>